<dbReference type="AlphaFoldDB" id="M5IS60"/>
<accession>M5IS60</accession>
<proteinExistence type="predicted"/>
<dbReference type="PATRIC" id="fig|1244083.3.peg.129"/>
<evidence type="ECO:0000313" key="1">
    <source>
        <dbReference type="EMBL" id="EKU12186.1"/>
    </source>
</evidence>
<organism evidence="1 2">
    <name type="scientific">Campylobacter showae CSUNSWCD</name>
    <dbReference type="NCBI Taxonomy" id="1244083"/>
    <lineage>
        <taxon>Bacteria</taxon>
        <taxon>Pseudomonadati</taxon>
        <taxon>Campylobacterota</taxon>
        <taxon>Epsilonproteobacteria</taxon>
        <taxon>Campylobacterales</taxon>
        <taxon>Campylobacteraceae</taxon>
        <taxon>Campylobacter</taxon>
    </lineage>
</organism>
<gene>
    <name evidence="1" type="ORF">CSUNSWCD_126</name>
</gene>
<dbReference type="Proteomes" id="UP000011939">
    <property type="component" value="Unassembled WGS sequence"/>
</dbReference>
<reference evidence="1 2" key="1">
    <citation type="journal article" date="2013" name="Genome Announc.">
        <title>Genome Sequence of Campylobacter showae UNSWCD, Isolated from a Patient with Crohn's Disease.</title>
        <authorList>
            <person name="Tay A.P."/>
            <person name="Kaakoush N.O."/>
            <person name="Deshpande N.P."/>
            <person name="Chen Z."/>
            <person name="Mitchell H."/>
            <person name="Wilkins M.R."/>
        </authorList>
    </citation>
    <scope>NUCLEOTIDE SEQUENCE [LARGE SCALE GENOMIC DNA]</scope>
    <source>
        <strain evidence="1 2">CSUNSWCD</strain>
    </source>
</reference>
<protein>
    <submittedName>
        <fullName evidence="1">Uncharacterized protein</fullName>
    </submittedName>
</protein>
<sequence>MLFHKNFANTPLDTPYFLLNLKNKFNSTFKILKKTEILEIRF</sequence>
<evidence type="ECO:0000313" key="2">
    <source>
        <dbReference type="Proteomes" id="UP000011939"/>
    </source>
</evidence>
<name>M5IS60_9BACT</name>
<comment type="caution">
    <text evidence="1">The sequence shown here is derived from an EMBL/GenBank/DDBJ whole genome shotgun (WGS) entry which is preliminary data.</text>
</comment>
<dbReference type="EMBL" id="AMZQ01000001">
    <property type="protein sequence ID" value="EKU12186.1"/>
    <property type="molecule type" value="Genomic_DNA"/>
</dbReference>